<protein>
    <submittedName>
        <fullName evidence="1">Uncharacterized protein</fullName>
    </submittedName>
</protein>
<sequence length="153" mass="16868">MADLIGWATSPAGVITQAVVALVCQFVGFLIVITEIVQSRSDFRQLVDRYREIEVEMKSNIKKALDGQTIKQQITDGVNAAEGFWAKMLAIFFALVMLPTNATVEVQAATLHKIHELVKQDSARQHPLRPWVGALFLLVGIIFSFTGQVSGVK</sequence>
<gene>
    <name evidence="1" type="ORF">K6L26_24055</name>
</gene>
<dbReference type="Proteomes" id="UP000825598">
    <property type="component" value="Chromosome"/>
</dbReference>
<evidence type="ECO:0000313" key="1">
    <source>
        <dbReference type="EMBL" id="QZH65045.1"/>
    </source>
</evidence>
<name>A0ACD1FDD4_MYCFR</name>
<evidence type="ECO:0000313" key="2">
    <source>
        <dbReference type="Proteomes" id="UP000825598"/>
    </source>
</evidence>
<accession>A0ACD1FDD4</accession>
<proteinExistence type="predicted"/>
<dbReference type="EMBL" id="CP081673">
    <property type="protein sequence ID" value="QZH65045.1"/>
    <property type="molecule type" value="Genomic_DNA"/>
</dbReference>
<reference evidence="1" key="1">
    <citation type="submission" date="2021-07" db="EMBL/GenBank/DDBJ databases">
        <title>Complete Genome Sequences of Mycobacterium farcinogenes Isolated from Clinical Specimens from Patients in Thailand.</title>
        <authorList>
            <person name="Sodsai P."/>
        </authorList>
    </citation>
    <scope>NUCLEOTIDE SEQUENCE</scope>
    <source>
        <strain evidence="1">BKK/CU-MFGFA-001</strain>
    </source>
</reference>
<organism evidence="1 2">
    <name type="scientific">Mycolicibacterium farcinogenes</name>
    <name type="common">Mycobacterium farcinogenes</name>
    <dbReference type="NCBI Taxonomy" id="1802"/>
    <lineage>
        <taxon>Bacteria</taxon>
        <taxon>Bacillati</taxon>
        <taxon>Actinomycetota</taxon>
        <taxon>Actinomycetes</taxon>
        <taxon>Mycobacteriales</taxon>
        <taxon>Mycobacteriaceae</taxon>
        <taxon>Mycolicibacterium</taxon>
    </lineage>
</organism>
<keyword evidence="2" id="KW-1185">Reference proteome</keyword>